<dbReference type="PANTHER" id="PTHR21366:SF22">
    <property type="entry name" value="VOC DOMAIN-CONTAINING PROTEIN"/>
    <property type="match status" value="1"/>
</dbReference>
<dbReference type="Proteomes" id="UP001497512">
    <property type="component" value="Chromosome 11"/>
</dbReference>
<protein>
    <recommendedName>
        <fullName evidence="1">VOC domain-containing protein</fullName>
    </recommendedName>
</protein>
<keyword evidence="3" id="KW-1185">Reference proteome</keyword>
<evidence type="ECO:0000313" key="2">
    <source>
        <dbReference type="EMBL" id="CAK9196103.1"/>
    </source>
</evidence>
<dbReference type="CDD" id="cd07245">
    <property type="entry name" value="VOC_like"/>
    <property type="match status" value="1"/>
</dbReference>
<sequence>MAALGVTNFFKLPVSVPYAMLASKKASIKSAALDELFVPSCMKQISRLHCFNVDDKKGMCRLIAKSSSEALAEESFATDEDIAATVNSLDFSGVHHVGVLCENLERSMEFYCGLLGLETNPNRPNSKLPYRGAWLNVGSEMIHLMELPNPDPTTGRPEQGAEDRHVCVFVKDLKPLKALFDKTGTLYTTSMYGRVQLFARDPDGNTVEFQEARK</sequence>
<dbReference type="EMBL" id="OZ019903">
    <property type="protein sequence ID" value="CAK9196103.1"/>
    <property type="molecule type" value="Genomic_DNA"/>
</dbReference>
<dbReference type="Pfam" id="PF00903">
    <property type="entry name" value="Glyoxalase"/>
    <property type="match status" value="1"/>
</dbReference>
<name>A0ABP0TGP5_9BRYO</name>
<dbReference type="InterPro" id="IPR029068">
    <property type="entry name" value="Glyas_Bleomycin-R_OHBP_Dase"/>
</dbReference>
<accession>A0ABP0TGP5</accession>
<feature type="domain" description="VOC" evidence="1">
    <location>
        <begin position="93"/>
        <end position="212"/>
    </location>
</feature>
<proteinExistence type="predicted"/>
<dbReference type="InterPro" id="IPR050383">
    <property type="entry name" value="GlyoxalaseI/FosfomycinResist"/>
</dbReference>
<dbReference type="PROSITE" id="PS51819">
    <property type="entry name" value="VOC"/>
    <property type="match status" value="1"/>
</dbReference>
<dbReference type="InterPro" id="IPR004360">
    <property type="entry name" value="Glyas_Fos-R_dOase_dom"/>
</dbReference>
<dbReference type="SUPFAM" id="SSF54593">
    <property type="entry name" value="Glyoxalase/Bleomycin resistance protein/Dihydroxybiphenyl dioxygenase"/>
    <property type="match status" value="1"/>
</dbReference>
<dbReference type="InterPro" id="IPR037523">
    <property type="entry name" value="VOC_core"/>
</dbReference>
<evidence type="ECO:0000313" key="3">
    <source>
        <dbReference type="Proteomes" id="UP001497512"/>
    </source>
</evidence>
<gene>
    <name evidence="2" type="ORF">CSSPTR1EN2_LOCUS3306</name>
</gene>
<reference evidence="2" key="1">
    <citation type="submission" date="2024-02" db="EMBL/GenBank/DDBJ databases">
        <authorList>
            <consortium name="ELIXIR-Norway"/>
            <consortium name="Elixir Norway"/>
        </authorList>
    </citation>
    <scope>NUCLEOTIDE SEQUENCE</scope>
</reference>
<dbReference type="PANTHER" id="PTHR21366">
    <property type="entry name" value="GLYOXALASE FAMILY PROTEIN"/>
    <property type="match status" value="1"/>
</dbReference>
<evidence type="ECO:0000259" key="1">
    <source>
        <dbReference type="PROSITE" id="PS51819"/>
    </source>
</evidence>
<dbReference type="Gene3D" id="3.10.180.10">
    <property type="entry name" value="2,3-Dihydroxybiphenyl 1,2-Dioxygenase, domain 1"/>
    <property type="match status" value="1"/>
</dbReference>
<organism evidence="2 3">
    <name type="scientific">Sphagnum troendelagicum</name>
    <dbReference type="NCBI Taxonomy" id="128251"/>
    <lineage>
        <taxon>Eukaryota</taxon>
        <taxon>Viridiplantae</taxon>
        <taxon>Streptophyta</taxon>
        <taxon>Embryophyta</taxon>
        <taxon>Bryophyta</taxon>
        <taxon>Sphagnophytina</taxon>
        <taxon>Sphagnopsida</taxon>
        <taxon>Sphagnales</taxon>
        <taxon>Sphagnaceae</taxon>
        <taxon>Sphagnum</taxon>
    </lineage>
</organism>